<comment type="caution">
    <text evidence="2">The sequence shown here is derived from an EMBL/GenBank/DDBJ whole genome shotgun (WGS) entry which is preliminary data.</text>
</comment>
<dbReference type="Proteomes" id="UP000053232">
    <property type="component" value="Unassembled WGS sequence"/>
</dbReference>
<keyword evidence="3" id="KW-1185">Reference proteome</keyword>
<evidence type="ECO:0000313" key="2">
    <source>
        <dbReference type="EMBL" id="KEJ83092.1"/>
    </source>
</evidence>
<name>A0A073ICH5_9SPIT</name>
<reference evidence="3" key="1">
    <citation type="journal article" date="2014" name="Cell">
        <title>The Architecture of a Scrambled Genome Reveals Massive Levels of Genomic Rearrangement during Development.</title>
        <authorList>
            <person name="Chen X."/>
            <person name="Bracht J.R."/>
            <person name="Goldman A.D."/>
            <person name="Dolzhenko E."/>
            <person name="Clay D.M."/>
            <person name="Swart E.C."/>
            <person name="Perlman D.H."/>
            <person name="Doak T.G."/>
            <person name="Stuart A."/>
            <person name="Amemiya C.T."/>
            <person name="Sebra R.P."/>
            <person name="Landweber L.F."/>
        </authorList>
    </citation>
    <scope>NUCLEOTIDE SEQUENCE [LARGE SCALE GENOMIC DNA]</scope>
    <source>
        <strain evidence="3">JRB310</strain>
    </source>
</reference>
<protein>
    <submittedName>
        <fullName evidence="2">Uncharacterized protein</fullName>
    </submittedName>
</protein>
<organism evidence="2 3">
    <name type="scientific">Oxytricha trifallax</name>
    <dbReference type="NCBI Taxonomy" id="1172189"/>
    <lineage>
        <taxon>Eukaryota</taxon>
        <taxon>Sar</taxon>
        <taxon>Alveolata</taxon>
        <taxon>Ciliophora</taxon>
        <taxon>Intramacronucleata</taxon>
        <taxon>Spirotrichea</taxon>
        <taxon>Stichotrichia</taxon>
        <taxon>Sporadotrichida</taxon>
        <taxon>Oxytrichidae</taxon>
        <taxon>Oxytrichinae</taxon>
        <taxon>Oxytricha</taxon>
    </lineage>
</organism>
<feature type="compositionally biased region" description="Basic and acidic residues" evidence="1">
    <location>
        <begin position="67"/>
        <end position="119"/>
    </location>
</feature>
<accession>A0A073ICH5</accession>
<sequence>MRRENSGRKYRKSATTTGTGAETKRFSEQKMLNFSRCRWKRDKEQLRELGEEVLEAEGCVFSNGTESQRKKDNQHSSLKDNEEAPDNKPRDGTHEELELEKCKDETKKQSDAMQKRSDE</sequence>
<dbReference type="AlphaFoldDB" id="A0A073ICH5"/>
<evidence type="ECO:0000256" key="1">
    <source>
        <dbReference type="SAM" id="MobiDB-lite"/>
    </source>
</evidence>
<dbReference type="EMBL" id="ARYC01000511">
    <property type="protein sequence ID" value="KEJ83092.1"/>
    <property type="molecule type" value="Genomic_DNA"/>
</dbReference>
<proteinExistence type="predicted"/>
<feature type="region of interest" description="Disordered" evidence="1">
    <location>
        <begin position="1"/>
        <end position="28"/>
    </location>
</feature>
<evidence type="ECO:0000313" key="3">
    <source>
        <dbReference type="Proteomes" id="UP000053232"/>
    </source>
</evidence>
<feature type="region of interest" description="Disordered" evidence="1">
    <location>
        <begin position="52"/>
        <end position="119"/>
    </location>
</feature>
<gene>
    <name evidence="2" type="ORF">OXYTRIMIC_502</name>
</gene>